<evidence type="ECO:0000313" key="2">
    <source>
        <dbReference type="Ensembl" id="ENSPPYP00000042271.1"/>
    </source>
</evidence>
<proteinExistence type="predicted"/>
<name>A0A8I5U4P7_PONAB</name>
<dbReference type="AlphaFoldDB" id="A0A8I5U4P7"/>
<dbReference type="Proteomes" id="UP000001595">
    <property type="component" value="Chromosome 22"/>
</dbReference>
<dbReference type="GeneTree" id="ENSGT00910000147083"/>
<accession>A0A8I5U4P7</accession>
<evidence type="ECO:0000256" key="1">
    <source>
        <dbReference type="SAM" id="MobiDB-lite"/>
    </source>
</evidence>
<reference evidence="2" key="2">
    <citation type="submission" date="2025-08" db="UniProtKB">
        <authorList>
            <consortium name="Ensembl"/>
        </authorList>
    </citation>
    <scope>IDENTIFICATION</scope>
</reference>
<protein>
    <submittedName>
        <fullName evidence="2">Uncharacterized protein</fullName>
    </submittedName>
</protein>
<keyword evidence="3" id="KW-1185">Reference proteome</keyword>
<feature type="compositionally biased region" description="Low complexity" evidence="1">
    <location>
        <begin position="154"/>
        <end position="171"/>
    </location>
</feature>
<dbReference type="Ensembl" id="ENSPPYT00000060213.1">
    <property type="protein sequence ID" value="ENSPPYP00000042271.1"/>
    <property type="gene ID" value="ENSPPYG00000031993.1"/>
</dbReference>
<organism evidence="2 3">
    <name type="scientific">Pongo abelii</name>
    <name type="common">Sumatran orangutan</name>
    <name type="synonym">Pongo pygmaeus abelii</name>
    <dbReference type="NCBI Taxonomy" id="9601"/>
    <lineage>
        <taxon>Eukaryota</taxon>
        <taxon>Metazoa</taxon>
        <taxon>Chordata</taxon>
        <taxon>Craniata</taxon>
        <taxon>Vertebrata</taxon>
        <taxon>Euteleostomi</taxon>
        <taxon>Mammalia</taxon>
        <taxon>Eutheria</taxon>
        <taxon>Euarchontoglires</taxon>
        <taxon>Primates</taxon>
        <taxon>Haplorrhini</taxon>
        <taxon>Catarrhini</taxon>
        <taxon>Hominidae</taxon>
        <taxon>Pongo</taxon>
    </lineage>
</organism>
<reference evidence="2" key="3">
    <citation type="submission" date="2025-09" db="UniProtKB">
        <authorList>
            <consortium name="Ensembl"/>
        </authorList>
    </citation>
    <scope>IDENTIFICATION</scope>
</reference>
<reference evidence="2 3" key="1">
    <citation type="submission" date="2008-02" db="EMBL/GenBank/DDBJ databases">
        <title>A 6x draft sequence assembly of the Pongo pygmaeus abelii genome.</title>
        <authorList>
            <person name="Wilson R.K."/>
            <person name="Mardis E."/>
        </authorList>
    </citation>
    <scope>NUCLEOTIDE SEQUENCE [LARGE SCALE GENOMIC DNA]</scope>
</reference>
<evidence type="ECO:0000313" key="3">
    <source>
        <dbReference type="Proteomes" id="UP000001595"/>
    </source>
</evidence>
<sequence length="215" mass="23007">RPSDPIPTPAGPTQDALAQAWGCWGWNVELQPQPIWQSPRNSGRLWHSCFVCQCHVLSCHSPQAPAGCWKHTPRPQALTPAVPTGSPVPTVPLLPLSQIHGNGLLTDRRTEPGERSRLTHATCQDSMAVSILLRPGYLCLSWTGSTSGRRASGLSSSELQQMQLQETQQNEGDVEAGETKVGGMVSASAGVPWPPTPLDGESVQENAGTLALRLV</sequence>
<feature type="region of interest" description="Disordered" evidence="1">
    <location>
        <begin position="150"/>
        <end position="175"/>
    </location>
</feature>